<feature type="transmembrane region" description="Helical" evidence="1">
    <location>
        <begin position="86"/>
        <end position="106"/>
    </location>
</feature>
<keyword evidence="1" id="KW-0472">Membrane</keyword>
<protein>
    <submittedName>
        <fullName evidence="3">Tripartite tricarboxylate transporter TctB family protein</fullName>
    </submittedName>
</protein>
<evidence type="ECO:0000313" key="4">
    <source>
        <dbReference type="Proteomes" id="UP000295375"/>
    </source>
</evidence>
<feature type="transmembrane region" description="Helical" evidence="1">
    <location>
        <begin position="26"/>
        <end position="44"/>
    </location>
</feature>
<evidence type="ECO:0000313" key="3">
    <source>
        <dbReference type="EMBL" id="TDQ50593.1"/>
    </source>
</evidence>
<keyword evidence="4" id="KW-1185">Reference proteome</keyword>
<feature type="transmembrane region" description="Helical" evidence="1">
    <location>
        <begin position="56"/>
        <end position="74"/>
    </location>
</feature>
<keyword evidence="1" id="KW-0812">Transmembrane</keyword>
<sequence length="133" mass="15359">MENDNKMIEKANESGKDNEPNYFPRWLVGIFVIVIGVVFLLKAHGYHDWLPFRQNWWALFILIPAVMMYLSVYERYKRLGRFDAEAGGRLTGALAITVVAVIFLAGLSWHKWWPLFIIVGGLSIIFNKGWGKE</sequence>
<dbReference type="Proteomes" id="UP000295375">
    <property type="component" value="Unassembled WGS sequence"/>
</dbReference>
<gene>
    <name evidence="3" type="ORF">EV696_102276</name>
</gene>
<name>A0A4R6UXE6_9GAMM</name>
<keyword evidence="1" id="KW-1133">Transmembrane helix</keyword>
<evidence type="ECO:0000256" key="1">
    <source>
        <dbReference type="SAM" id="Phobius"/>
    </source>
</evidence>
<comment type="caution">
    <text evidence="3">The sequence shown here is derived from an EMBL/GenBank/DDBJ whole genome shotgun (WGS) entry which is preliminary data.</text>
</comment>
<organism evidence="3 4">
    <name type="scientific">Permianibacter aggregans</name>
    <dbReference type="NCBI Taxonomy" id="1510150"/>
    <lineage>
        <taxon>Bacteria</taxon>
        <taxon>Pseudomonadati</taxon>
        <taxon>Pseudomonadota</taxon>
        <taxon>Gammaproteobacteria</taxon>
        <taxon>Pseudomonadales</taxon>
        <taxon>Pseudomonadaceae</taxon>
        <taxon>Permianibacter</taxon>
    </lineage>
</organism>
<dbReference type="OrthoDB" id="129627at2"/>
<accession>A0A4R6UXE6</accession>
<reference evidence="3 4" key="1">
    <citation type="submission" date="2019-03" db="EMBL/GenBank/DDBJ databases">
        <title>Genomic Encyclopedia of Type Strains, Phase IV (KMG-IV): sequencing the most valuable type-strain genomes for metagenomic binning, comparative biology and taxonomic classification.</title>
        <authorList>
            <person name="Goeker M."/>
        </authorList>
    </citation>
    <scope>NUCLEOTIDE SEQUENCE [LARGE SCALE GENOMIC DNA]</scope>
    <source>
        <strain evidence="3 4">DSM 103792</strain>
    </source>
</reference>
<dbReference type="Pfam" id="PF22570">
    <property type="entry name" value="LiaF-TM"/>
    <property type="match status" value="1"/>
</dbReference>
<proteinExistence type="predicted"/>
<dbReference type="EMBL" id="SNYM01000002">
    <property type="protein sequence ID" value="TDQ50593.1"/>
    <property type="molecule type" value="Genomic_DNA"/>
</dbReference>
<feature type="transmembrane region" description="Helical" evidence="1">
    <location>
        <begin position="112"/>
        <end position="130"/>
    </location>
</feature>
<feature type="domain" description="LiaF transmembrane" evidence="2">
    <location>
        <begin position="27"/>
        <end position="131"/>
    </location>
</feature>
<dbReference type="InterPro" id="IPR054331">
    <property type="entry name" value="LiaF_TM"/>
</dbReference>
<evidence type="ECO:0000259" key="2">
    <source>
        <dbReference type="Pfam" id="PF22570"/>
    </source>
</evidence>
<dbReference type="AlphaFoldDB" id="A0A4R6UXE6"/>